<reference evidence="2" key="1">
    <citation type="submission" date="2021-01" db="EMBL/GenBank/DDBJ databases">
        <authorList>
            <person name="Corre E."/>
            <person name="Pelletier E."/>
            <person name="Niang G."/>
            <person name="Scheremetjew M."/>
            <person name="Finn R."/>
            <person name="Kale V."/>
            <person name="Holt S."/>
            <person name="Cochrane G."/>
            <person name="Meng A."/>
            <person name="Brown T."/>
            <person name="Cohen L."/>
        </authorList>
    </citation>
    <scope>NUCLEOTIDE SEQUENCE</scope>
    <source>
        <strain evidence="2">WS</strain>
    </source>
</reference>
<feature type="region of interest" description="Disordered" evidence="1">
    <location>
        <begin position="319"/>
        <end position="343"/>
    </location>
</feature>
<name>A0A7S1PH93_9EUKA</name>
<feature type="compositionally biased region" description="Polar residues" evidence="1">
    <location>
        <begin position="319"/>
        <end position="335"/>
    </location>
</feature>
<organism evidence="2">
    <name type="scientific">Percolomonas cosmopolitus</name>
    <dbReference type="NCBI Taxonomy" id="63605"/>
    <lineage>
        <taxon>Eukaryota</taxon>
        <taxon>Discoba</taxon>
        <taxon>Heterolobosea</taxon>
        <taxon>Tetramitia</taxon>
        <taxon>Eutetramitia</taxon>
        <taxon>Percolomonadidae</taxon>
        <taxon>Percolomonas</taxon>
    </lineage>
</organism>
<dbReference type="EMBL" id="HBGD01009237">
    <property type="protein sequence ID" value="CAD9084355.1"/>
    <property type="molecule type" value="Transcribed_RNA"/>
</dbReference>
<evidence type="ECO:0000256" key="1">
    <source>
        <dbReference type="SAM" id="MobiDB-lite"/>
    </source>
</evidence>
<dbReference type="AlphaFoldDB" id="A0A7S1PH93"/>
<gene>
    <name evidence="2" type="ORF">PCOS0759_LOCUS7609</name>
</gene>
<proteinExistence type="predicted"/>
<accession>A0A7S1PH93</accession>
<protein>
    <submittedName>
        <fullName evidence="2">Uncharacterized protein</fullName>
    </submittedName>
</protein>
<evidence type="ECO:0000313" key="2">
    <source>
        <dbReference type="EMBL" id="CAD9084355.1"/>
    </source>
</evidence>
<feature type="region of interest" description="Disordered" evidence="1">
    <location>
        <begin position="1"/>
        <end position="42"/>
    </location>
</feature>
<sequence>MPTQAPAPVQRSKSKTKSSSSSSKRKHSSSHQSTTSKPLKKRLKKLSTVDVMKSLIQLMHQHNYLELLSLKKLFQTLQQVQEQQEHKKSQNGQTKLSSSIPPILSTNATPIAQIYVNLDEMTNKDVAEHLKTLFKLRWDFSLAKQGYFIKYESKLRPKRLCNWFMDVLEEYMSRRLDLREKLKRIGTQEADALLQSKDEVKYLDVEAFYTQRETRNQSTSEKEQPNEYNVHTLREKGLSLTELHREMQKSKRATYDRNTTARPVTSVYDLFGGEDDLPMEMAVEMSNIKSLKGYSAQDVAQLEKQGFMTFNREEIMNETSLKNPSESGKSVSTAHTDLKDRFS</sequence>